<gene>
    <name evidence="2" type="ORF">AN401_04135</name>
</gene>
<protein>
    <submittedName>
        <fullName evidence="2">Chaperone protein TorD</fullName>
    </submittedName>
</protein>
<dbReference type="EMBL" id="CP012621">
    <property type="protein sequence ID" value="ATG73142.1"/>
    <property type="molecule type" value="Genomic_DNA"/>
</dbReference>
<dbReference type="Gene3D" id="1.20.120.1820">
    <property type="match status" value="1"/>
</dbReference>
<evidence type="ECO:0000313" key="3">
    <source>
        <dbReference type="Proteomes" id="UP000217763"/>
    </source>
</evidence>
<accession>A0A291HM16</accession>
<evidence type="ECO:0000313" key="2">
    <source>
        <dbReference type="EMBL" id="ATG73142.1"/>
    </source>
</evidence>
<proteinExistence type="predicted"/>
<dbReference type="GO" id="GO:0051259">
    <property type="term" value="P:protein complex oligomerization"/>
    <property type="evidence" value="ECO:0007669"/>
    <property type="project" value="InterPro"/>
</dbReference>
<keyword evidence="1" id="KW-0143">Chaperone</keyword>
<evidence type="ECO:0000256" key="1">
    <source>
        <dbReference type="ARBA" id="ARBA00023186"/>
    </source>
</evidence>
<name>A0A291HM16_9GAMM</name>
<dbReference type="AlphaFoldDB" id="A0A291HM16"/>
<organism evidence="2 3">
    <name type="scientific">Zobellella denitrificans</name>
    <dbReference type="NCBI Taxonomy" id="347534"/>
    <lineage>
        <taxon>Bacteria</taxon>
        <taxon>Pseudomonadati</taxon>
        <taxon>Pseudomonadota</taxon>
        <taxon>Gammaproteobacteria</taxon>
        <taxon>Aeromonadales</taxon>
        <taxon>Aeromonadaceae</taxon>
        <taxon>Zobellella</taxon>
    </lineage>
</organism>
<dbReference type="InterPro" id="IPR036386">
    <property type="entry name" value="HscB_C_sf"/>
</dbReference>
<dbReference type="SUPFAM" id="SSF89155">
    <property type="entry name" value="TorD-like"/>
    <property type="match status" value="1"/>
</dbReference>
<dbReference type="Proteomes" id="UP000217763">
    <property type="component" value="Chromosome"/>
</dbReference>
<dbReference type="InterPro" id="IPR036411">
    <property type="entry name" value="TorD-like_sf"/>
</dbReference>
<reference evidence="3" key="1">
    <citation type="submission" date="2015-09" db="EMBL/GenBank/DDBJ databases">
        <authorList>
            <person name="Shao Z."/>
            <person name="Wang L."/>
        </authorList>
    </citation>
    <scope>NUCLEOTIDE SEQUENCE [LARGE SCALE GENOMIC DNA]</scope>
    <source>
        <strain evidence="3">F13-1</strain>
    </source>
</reference>
<dbReference type="Gene3D" id="1.20.1280.20">
    <property type="entry name" value="HscB, C-terminal domain"/>
    <property type="match status" value="1"/>
</dbReference>
<dbReference type="KEGG" id="zdf:AN401_04135"/>
<keyword evidence="3" id="KW-1185">Reference proteome</keyword>
<sequence>MQDFMVTSHRRAELYHWFTALFAAPLADSEIREFSGYDMHAFLDSLATLDPLKAATEAFRRQAERVARLKKPHAELTEQYGRLFGQPSLLDTSTLAPPEDEALVLMSVLLKQHGTHLDDDDPLNICNQLEMMGTLALAAAGAAERGDEPARRALLDQQRELANQLIIGWLPTFAAACREQDEFGFYAAAAELLQAMFSMDLHYLNNVAD</sequence>